<dbReference type="OrthoDB" id="7464126at2759"/>
<dbReference type="Proteomes" id="UP000030701">
    <property type="component" value="Unassembled WGS sequence"/>
</dbReference>
<feature type="region of interest" description="Disordered" evidence="1">
    <location>
        <begin position="162"/>
        <end position="181"/>
    </location>
</feature>
<gene>
    <name evidence="2" type="ORF">FOTG_19039</name>
</gene>
<accession>X0KG26</accession>
<reference evidence="2" key="2">
    <citation type="submission" date="2014-03" db="EMBL/GenBank/DDBJ databases">
        <title>The Genome Annotation of Fusarium oxysporum Cotton.</title>
        <authorList>
            <consortium name="The Broad Institute Genomics Platform"/>
            <person name="Ma L.-J."/>
            <person name="Corby-Kistler H."/>
            <person name="Broz K."/>
            <person name="Gale L.R."/>
            <person name="Jonkers W."/>
            <person name="O'Donnell K."/>
            <person name="Ploetz R."/>
            <person name="Steinberg C."/>
            <person name="Schwartz D.C."/>
            <person name="VanEtten H."/>
            <person name="Zhou S."/>
            <person name="Young S.K."/>
            <person name="Zeng Q."/>
            <person name="Gargeya S."/>
            <person name="Fitzgerald M."/>
            <person name="Abouelleil A."/>
            <person name="Alvarado L."/>
            <person name="Chapman S.B."/>
            <person name="Gainer-Dewar J."/>
            <person name="Goldberg J."/>
            <person name="Griggs A."/>
            <person name="Gujja S."/>
            <person name="Hansen M."/>
            <person name="Howarth C."/>
            <person name="Imamovic A."/>
            <person name="Ireland A."/>
            <person name="Larimer J."/>
            <person name="McCowan C."/>
            <person name="Murphy C."/>
            <person name="Pearson M."/>
            <person name="Poon T.W."/>
            <person name="Priest M."/>
            <person name="Roberts A."/>
            <person name="Saif S."/>
            <person name="Shea T."/>
            <person name="Sykes S."/>
            <person name="Wortman J."/>
            <person name="Nusbaum C."/>
            <person name="Birren B."/>
        </authorList>
    </citation>
    <scope>NUCLEOTIDE SEQUENCE</scope>
    <source>
        <strain evidence="2">25433</strain>
    </source>
</reference>
<proteinExistence type="predicted"/>
<reference evidence="2" key="1">
    <citation type="submission" date="2011-11" db="EMBL/GenBank/DDBJ databases">
        <title>The Genome Sequence of Fusarium oxysporum Cotton.</title>
        <authorList>
            <consortium name="The Broad Institute Genome Sequencing Platform"/>
            <person name="Ma L.-J."/>
            <person name="Gale L.R."/>
            <person name="Schwartz D.C."/>
            <person name="Zhou S."/>
            <person name="Corby-Kistler H."/>
            <person name="Young S.K."/>
            <person name="Zeng Q."/>
            <person name="Gargeya S."/>
            <person name="Fitzgerald M."/>
            <person name="Haas B."/>
            <person name="Abouelleil A."/>
            <person name="Alvarado L."/>
            <person name="Arachchi H.M."/>
            <person name="Berlin A."/>
            <person name="Brown A."/>
            <person name="Chapman S.B."/>
            <person name="Chen Z."/>
            <person name="Dunbar C."/>
            <person name="Freedman E."/>
            <person name="Gearin G."/>
            <person name="Goldberg J."/>
            <person name="Griggs A."/>
            <person name="Gujja S."/>
            <person name="Heiman D."/>
            <person name="Howarth C."/>
            <person name="Larson L."/>
            <person name="Lui A."/>
            <person name="MacDonald P.J.P."/>
            <person name="Montmayeur A."/>
            <person name="Murphy C."/>
            <person name="Neiman D."/>
            <person name="Pearson M."/>
            <person name="Priest M."/>
            <person name="Roberts A."/>
            <person name="Saif S."/>
            <person name="Shea T."/>
            <person name="Shenoy N."/>
            <person name="Sisk P."/>
            <person name="Stolte C."/>
            <person name="Sykes S."/>
            <person name="Wortman J."/>
            <person name="Nusbaum C."/>
            <person name="Birren B."/>
        </authorList>
    </citation>
    <scope>NUCLEOTIDE SEQUENCE [LARGE SCALE GENOMIC DNA]</scope>
    <source>
        <strain evidence="2">25433</strain>
    </source>
</reference>
<organism evidence="2">
    <name type="scientific">Fusarium oxysporum f. sp. vasinfectum 25433</name>
    <dbReference type="NCBI Taxonomy" id="1089449"/>
    <lineage>
        <taxon>Eukaryota</taxon>
        <taxon>Fungi</taxon>
        <taxon>Dikarya</taxon>
        <taxon>Ascomycota</taxon>
        <taxon>Pezizomycotina</taxon>
        <taxon>Sordariomycetes</taxon>
        <taxon>Hypocreomycetidae</taxon>
        <taxon>Hypocreales</taxon>
        <taxon>Nectriaceae</taxon>
        <taxon>Fusarium</taxon>
        <taxon>Fusarium oxysporum species complex</taxon>
    </lineage>
</organism>
<dbReference type="EMBL" id="KK035537">
    <property type="protein sequence ID" value="EXM12458.1"/>
    <property type="molecule type" value="Genomic_DNA"/>
</dbReference>
<name>X0KG26_FUSOX</name>
<evidence type="ECO:0000256" key="1">
    <source>
        <dbReference type="SAM" id="MobiDB-lite"/>
    </source>
</evidence>
<dbReference type="HOGENOM" id="CLU_1489091_0_0_1"/>
<dbReference type="AlphaFoldDB" id="X0KG26"/>
<evidence type="ECO:0000313" key="2">
    <source>
        <dbReference type="EMBL" id="EXM12458.1"/>
    </source>
</evidence>
<sequence>MASLISASLCSETPFETEEPPKVEAQQMGRGSGHAFEGLDALRPWQSIEVVENWLAGGALPSYTGSIAGSVKRSVSRESLVAVTSQVLDDYPALLVYAITEVMLHIELAELDLNPTQKTQNLIVRLGDDGIWKRLRALQQEKRTRKRTAEWIEAVTHNRLPSHPKLDIHATPTPGKWTKKP</sequence>
<protein>
    <submittedName>
        <fullName evidence="2">Uncharacterized protein</fullName>
    </submittedName>
</protein>